<organism evidence="2 3">
    <name type="scientific">Candidatus Entotheonella gemina</name>
    <dbReference type="NCBI Taxonomy" id="1429439"/>
    <lineage>
        <taxon>Bacteria</taxon>
        <taxon>Pseudomonadati</taxon>
        <taxon>Nitrospinota/Tectimicrobiota group</taxon>
        <taxon>Candidatus Tectimicrobiota</taxon>
        <taxon>Candidatus Entotheonellia</taxon>
        <taxon>Candidatus Entotheonellales</taxon>
        <taxon>Candidatus Entotheonellaceae</taxon>
        <taxon>Candidatus Entotheonella</taxon>
    </lineage>
</organism>
<name>W4LXR0_9BACT</name>
<gene>
    <name evidence="2" type="ORF">ETSY2_34675</name>
</gene>
<protein>
    <recommendedName>
        <fullName evidence="1">GAF domain-containing protein</fullName>
    </recommendedName>
</protein>
<dbReference type="InterPro" id="IPR003018">
    <property type="entry name" value="GAF"/>
</dbReference>
<keyword evidence="3" id="KW-1185">Reference proteome</keyword>
<proteinExistence type="predicted"/>
<evidence type="ECO:0000313" key="3">
    <source>
        <dbReference type="Proteomes" id="UP000019140"/>
    </source>
</evidence>
<evidence type="ECO:0000259" key="1">
    <source>
        <dbReference type="Pfam" id="PF01590"/>
    </source>
</evidence>
<dbReference type="EMBL" id="AZHX01001488">
    <property type="protein sequence ID" value="ETX02864.1"/>
    <property type="molecule type" value="Genomic_DNA"/>
</dbReference>
<dbReference type="InterPro" id="IPR029016">
    <property type="entry name" value="GAF-like_dom_sf"/>
</dbReference>
<sequence length="571" mass="65629">LVPFQLQTFYTSPRFKQMFTGGDGRIQGRVNVDGQTVDHVKVLHAYAYILQHFYDIQLEFDYPLIFTAIDPGTGLDRHFRIDFDARFTTVKTVGPLPSLTEADKQHLLAHLADPHELMSLLPPERFAFEGFAIINAVDVTDQEVISSLKRDLIEKESIISNARFYGLQQRMQTLFRKPDLFFELSALQGDEVLSLNCNRQIEYSCIYADSEHHCINEYEGSVYARACCEGEVLLVEDLTTYPHRTEIEDKLIRQGLRNFVVAPLHYQDNLIGTLSLGSPRPGDLHALNIMKLRDVLPLFAVSIHRSLEEFDTRLQAVIKEQCTAIHPSVEWRFRQAALRWTEQYFSKSMTEMEPIVFDNVYPLYGVSDIRSSSRQRSAGIQADLLEHLRMAQDILCLGHGHKPLPILDHMAHHVGKWKSHIAADFGAGDELSVIDLLRRDVEPLFETLSQFSPEIAEKIDTYRSAIDPQLGTIYRRRRDFEESVMCINEVLSSYLDKEQEKAQAMFPHYFEKHKSDGIEYGIYIGASMVENGQFDLLYLHNLRLWQLMVMCGIVRLADQMRSKLKVPLELA</sequence>
<feature type="non-terminal residue" evidence="2">
    <location>
        <position position="1"/>
    </location>
</feature>
<dbReference type="HOGENOM" id="CLU_476975_0_0_7"/>
<dbReference type="Proteomes" id="UP000019140">
    <property type="component" value="Unassembled WGS sequence"/>
</dbReference>
<dbReference type="Pfam" id="PF01590">
    <property type="entry name" value="GAF"/>
    <property type="match status" value="1"/>
</dbReference>
<feature type="non-terminal residue" evidence="2">
    <location>
        <position position="571"/>
    </location>
</feature>
<accession>W4LXR0</accession>
<reference evidence="2 3" key="1">
    <citation type="journal article" date="2014" name="Nature">
        <title>An environmental bacterial taxon with a large and distinct metabolic repertoire.</title>
        <authorList>
            <person name="Wilson M.C."/>
            <person name="Mori T."/>
            <person name="Ruckert C."/>
            <person name="Uria A.R."/>
            <person name="Helf M.J."/>
            <person name="Takada K."/>
            <person name="Gernert C."/>
            <person name="Steffens U.A."/>
            <person name="Heycke N."/>
            <person name="Schmitt S."/>
            <person name="Rinke C."/>
            <person name="Helfrich E.J."/>
            <person name="Brachmann A.O."/>
            <person name="Gurgui C."/>
            <person name="Wakimoto T."/>
            <person name="Kracht M."/>
            <person name="Crusemann M."/>
            <person name="Hentschel U."/>
            <person name="Abe I."/>
            <person name="Matsunaga S."/>
            <person name="Kalinowski J."/>
            <person name="Takeyama H."/>
            <person name="Piel J."/>
        </authorList>
    </citation>
    <scope>NUCLEOTIDE SEQUENCE [LARGE SCALE GENOMIC DNA]</scope>
    <source>
        <strain evidence="3">TSY2</strain>
    </source>
</reference>
<feature type="domain" description="GAF" evidence="1">
    <location>
        <begin position="223"/>
        <end position="289"/>
    </location>
</feature>
<dbReference type="Gene3D" id="3.30.450.40">
    <property type="match status" value="1"/>
</dbReference>
<comment type="caution">
    <text evidence="2">The sequence shown here is derived from an EMBL/GenBank/DDBJ whole genome shotgun (WGS) entry which is preliminary data.</text>
</comment>
<dbReference type="SUPFAM" id="SSF55781">
    <property type="entry name" value="GAF domain-like"/>
    <property type="match status" value="1"/>
</dbReference>
<dbReference type="AlphaFoldDB" id="W4LXR0"/>
<evidence type="ECO:0000313" key="2">
    <source>
        <dbReference type="EMBL" id="ETX02864.1"/>
    </source>
</evidence>